<sequence>MDMSPAITPPSARLFRSLILSLRRKKSDYCSRHWAAVTAVSSMSTMCQVPLQSASSTVWRACELCRLRTIELAKKTTQQTTFGEFHNGRRWEQSGAAARERAISAFIPKLPRFWTLSANATVAGGPFARGVRFPSVPDSGLQVRNVIAPRWLLLYIRAL</sequence>
<protein>
    <submittedName>
        <fullName evidence="1">Uncharacterized protein</fullName>
    </submittedName>
</protein>
<dbReference type="AlphaFoldDB" id="A0A5C2S022"/>
<organism evidence="1 2">
    <name type="scientific">Lentinus tigrinus ALCF2SS1-6</name>
    <dbReference type="NCBI Taxonomy" id="1328759"/>
    <lineage>
        <taxon>Eukaryota</taxon>
        <taxon>Fungi</taxon>
        <taxon>Dikarya</taxon>
        <taxon>Basidiomycota</taxon>
        <taxon>Agaricomycotina</taxon>
        <taxon>Agaricomycetes</taxon>
        <taxon>Polyporales</taxon>
        <taxon>Polyporaceae</taxon>
        <taxon>Lentinus</taxon>
    </lineage>
</organism>
<keyword evidence="2" id="KW-1185">Reference proteome</keyword>
<dbReference type="EMBL" id="ML122286">
    <property type="protein sequence ID" value="RPD56715.1"/>
    <property type="molecule type" value="Genomic_DNA"/>
</dbReference>
<name>A0A5C2S022_9APHY</name>
<dbReference type="Proteomes" id="UP000313359">
    <property type="component" value="Unassembled WGS sequence"/>
</dbReference>
<evidence type="ECO:0000313" key="2">
    <source>
        <dbReference type="Proteomes" id="UP000313359"/>
    </source>
</evidence>
<gene>
    <name evidence="1" type="ORF">L227DRAFT_250545</name>
</gene>
<reference evidence="1" key="1">
    <citation type="journal article" date="2018" name="Genome Biol. Evol.">
        <title>Genomics and development of Lentinus tigrinus, a white-rot wood-decaying mushroom with dimorphic fruiting bodies.</title>
        <authorList>
            <person name="Wu B."/>
            <person name="Xu Z."/>
            <person name="Knudson A."/>
            <person name="Carlson A."/>
            <person name="Chen N."/>
            <person name="Kovaka S."/>
            <person name="LaButti K."/>
            <person name="Lipzen A."/>
            <person name="Pennachio C."/>
            <person name="Riley R."/>
            <person name="Schakwitz W."/>
            <person name="Umezawa K."/>
            <person name="Ohm R.A."/>
            <person name="Grigoriev I.V."/>
            <person name="Nagy L.G."/>
            <person name="Gibbons J."/>
            <person name="Hibbett D."/>
        </authorList>
    </citation>
    <scope>NUCLEOTIDE SEQUENCE [LARGE SCALE GENOMIC DNA]</scope>
    <source>
        <strain evidence="1">ALCF2SS1-6</strain>
    </source>
</reference>
<proteinExistence type="predicted"/>
<accession>A0A5C2S022</accession>
<evidence type="ECO:0000313" key="1">
    <source>
        <dbReference type="EMBL" id="RPD56715.1"/>
    </source>
</evidence>